<dbReference type="Gene3D" id="3.40.50.300">
    <property type="entry name" value="P-loop containing nucleotide triphosphate hydrolases"/>
    <property type="match status" value="1"/>
</dbReference>
<dbReference type="SUPFAM" id="SSF52540">
    <property type="entry name" value="P-loop containing nucleoside triphosphate hydrolases"/>
    <property type="match status" value="1"/>
</dbReference>
<dbReference type="GO" id="GO:0005525">
    <property type="term" value="F:GTP binding"/>
    <property type="evidence" value="ECO:0007669"/>
    <property type="project" value="UniProtKB-KW"/>
</dbReference>
<gene>
    <name evidence="7" type="ORF">UFOPK2032_00255</name>
</gene>
<name>A0A6J6IND1_9ZZZZ</name>
<dbReference type="GO" id="GO:0005829">
    <property type="term" value="C:cytosol"/>
    <property type="evidence" value="ECO:0007669"/>
    <property type="project" value="TreeGrafter"/>
</dbReference>
<keyword evidence="3" id="KW-0694">RNA-binding</keyword>
<dbReference type="InterPro" id="IPR005662">
    <property type="entry name" value="GTPase_Era-like"/>
</dbReference>
<dbReference type="PANTHER" id="PTHR42698">
    <property type="entry name" value="GTPASE ERA"/>
    <property type="match status" value="1"/>
</dbReference>
<dbReference type="NCBIfam" id="TIGR00231">
    <property type="entry name" value="small_GTP"/>
    <property type="match status" value="1"/>
</dbReference>
<accession>A0A6J6IND1</accession>
<evidence type="ECO:0000256" key="1">
    <source>
        <dbReference type="ARBA" id="ARBA00007921"/>
    </source>
</evidence>
<organism evidence="7">
    <name type="scientific">freshwater metagenome</name>
    <dbReference type="NCBI Taxonomy" id="449393"/>
    <lineage>
        <taxon>unclassified sequences</taxon>
        <taxon>metagenomes</taxon>
        <taxon>ecological metagenomes</taxon>
    </lineage>
</organism>
<dbReference type="GO" id="GO:0043024">
    <property type="term" value="F:ribosomal small subunit binding"/>
    <property type="evidence" value="ECO:0007669"/>
    <property type="project" value="TreeGrafter"/>
</dbReference>
<keyword evidence="4" id="KW-0342">GTP-binding</keyword>
<evidence type="ECO:0000313" key="7">
    <source>
        <dbReference type="EMBL" id="CAB4626097.1"/>
    </source>
</evidence>
<dbReference type="InterPro" id="IPR005225">
    <property type="entry name" value="Small_GTP-bd"/>
</dbReference>
<dbReference type="InterPro" id="IPR009019">
    <property type="entry name" value="KH_sf_prok-type"/>
</dbReference>
<dbReference type="GO" id="GO:0000028">
    <property type="term" value="P:ribosomal small subunit assembly"/>
    <property type="evidence" value="ECO:0007669"/>
    <property type="project" value="TreeGrafter"/>
</dbReference>
<dbReference type="FunFam" id="3.30.300.20:FF:000003">
    <property type="entry name" value="GTPase Era"/>
    <property type="match status" value="1"/>
</dbReference>
<dbReference type="Gene3D" id="3.30.300.20">
    <property type="match status" value="1"/>
</dbReference>
<dbReference type="NCBIfam" id="TIGR00436">
    <property type="entry name" value="era"/>
    <property type="match status" value="1"/>
</dbReference>
<comment type="similarity">
    <text evidence="1">Belongs to the TRAFAC class TrmE-Era-EngA-EngB-Septin-like GTPase superfamily. Era GTPase family.</text>
</comment>
<evidence type="ECO:0000256" key="2">
    <source>
        <dbReference type="ARBA" id="ARBA00022741"/>
    </source>
</evidence>
<feature type="domain" description="Era-type G" evidence="6">
    <location>
        <begin position="6"/>
        <end position="177"/>
    </location>
</feature>
<reference evidence="7" key="1">
    <citation type="submission" date="2020-05" db="EMBL/GenBank/DDBJ databases">
        <authorList>
            <person name="Chiriac C."/>
            <person name="Salcher M."/>
            <person name="Ghai R."/>
            <person name="Kavagutti S V."/>
        </authorList>
    </citation>
    <scope>NUCLEOTIDE SEQUENCE</scope>
</reference>
<evidence type="ECO:0000256" key="3">
    <source>
        <dbReference type="ARBA" id="ARBA00022884"/>
    </source>
</evidence>
<dbReference type="PROSITE" id="PS50823">
    <property type="entry name" value="KH_TYPE_2"/>
    <property type="match status" value="1"/>
</dbReference>
<dbReference type="SUPFAM" id="SSF54814">
    <property type="entry name" value="Prokaryotic type KH domain (KH-domain type II)"/>
    <property type="match status" value="1"/>
</dbReference>
<dbReference type="InterPro" id="IPR015946">
    <property type="entry name" value="KH_dom-like_a/b"/>
</dbReference>
<protein>
    <submittedName>
        <fullName evidence="7">Unannotated protein</fullName>
    </submittedName>
</protein>
<dbReference type="InterPro" id="IPR030388">
    <property type="entry name" value="G_ERA_dom"/>
</dbReference>
<dbReference type="PROSITE" id="PS51713">
    <property type="entry name" value="G_ERA"/>
    <property type="match status" value="1"/>
</dbReference>
<dbReference type="GO" id="GO:0019843">
    <property type="term" value="F:rRNA binding"/>
    <property type="evidence" value="ECO:0007669"/>
    <property type="project" value="TreeGrafter"/>
</dbReference>
<feature type="domain" description="KH type-2" evidence="5">
    <location>
        <begin position="205"/>
        <end position="283"/>
    </location>
</feature>
<dbReference type="Pfam" id="PF07650">
    <property type="entry name" value="KH_2"/>
    <property type="match status" value="1"/>
</dbReference>
<dbReference type="InterPro" id="IPR004044">
    <property type="entry name" value="KH_dom_type_2"/>
</dbReference>
<dbReference type="CDD" id="cd22534">
    <property type="entry name" value="KH-II_Era"/>
    <property type="match status" value="1"/>
</dbReference>
<dbReference type="InterPro" id="IPR027417">
    <property type="entry name" value="P-loop_NTPase"/>
</dbReference>
<keyword evidence="2" id="KW-0547">Nucleotide-binding</keyword>
<dbReference type="HAMAP" id="MF_00367">
    <property type="entry name" value="GTPase_Era"/>
    <property type="match status" value="1"/>
</dbReference>
<dbReference type="CDD" id="cd04163">
    <property type="entry name" value="Era"/>
    <property type="match status" value="1"/>
</dbReference>
<dbReference type="Pfam" id="PF01926">
    <property type="entry name" value="MMR_HSR1"/>
    <property type="match status" value="1"/>
</dbReference>
<dbReference type="NCBIfam" id="NF000908">
    <property type="entry name" value="PRK00089.1"/>
    <property type="match status" value="1"/>
</dbReference>
<proteinExistence type="inferred from homology"/>
<dbReference type="InterPro" id="IPR006073">
    <property type="entry name" value="GTP-bd"/>
</dbReference>
<dbReference type="EMBL" id="CAEZVM010000005">
    <property type="protein sequence ID" value="CAB4626097.1"/>
    <property type="molecule type" value="Genomic_DNA"/>
</dbReference>
<dbReference type="PANTHER" id="PTHR42698:SF1">
    <property type="entry name" value="GTPASE ERA, MITOCHONDRIAL"/>
    <property type="match status" value="1"/>
</dbReference>
<dbReference type="AlphaFoldDB" id="A0A6J6IND1"/>
<evidence type="ECO:0000259" key="6">
    <source>
        <dbReference type="PROSITE" id="PS51713"/>
    </source>
</evidence>
<evidence type="ECO:0000256" key="4">
    <source>
        <dbReference type="ARBA" id="ARBA00023134"/>
    </source>
</evidence>
<evidence type="ECO:0000259" key="5">
    <source>
        <dbReference type="PROSITE" id="PS50823"/>
    </source>
</evidence>
<sequence>MTSEFRAGFVSFVGRPNVGKSTLTNALVGEKIAITSDKPQTTRKAIRGIVHLPEGQLIIVDTPGLHRPRTLLGQRLNDLVASTLSEVDVIGMCFPAGDKIGPGDRFINEQIDDFRRAKLVAIVTKSETVSKEGLANQLMEVSKLRDWAEIIPVSAIEGDQLGELSTLLLKLMPLSPELYPKDINTEESTESRICELIREAALEGVRQELPHSLAVTMDEMQKREDSDLIDIHANIFVERDSQKGIVLGKGGDRLKDVGTRSRKEIEALLGSKVFLSLRVKIAPEWQRDPKQLGKLGF</sequence>